<dbReference type="AlphaFoldDB" id="A0A5E4G4R0"/>
<dbReference type="Pfam" id="PF22936">
    <property type="entry name" value="Pol_BBD"/>
    <property type="match status" value="1"/>
</dbReference>
<dbReference type="OMA" id="HEEILLM"/>
<feature type="region of interest" description="Disordered" evidence="1">
    <location>
        <begin position="291"/>
        <end position="315"/>
    </location>
</feature>
<sequence>MALEDNSFFPTRNPRFDGHYDHGSMLMENFLICKEYWDLIENGIAKPVEGVVLIDAQMKVVDNQKLKDLKEKNYLVPGNRSYHPGNHPQEGHYQRDIGLHEKEISRHDKGQTTLSVAKKMRIPGEKIGDVAVIEKLLRSMTSKFDYVKYPLGEAEDVVAFEEEEEVEEHCLTRQVWNAIIVISLAISNMNAEEEMLLITSKKRRLGDTWYLDSSCSNHMSGNKLLFSDLNETFRENVKLGNNTSICVMGEGNIKILMNNNMHTITSVLYVPALKDNNSNWSRISNESVLDLDANDESRTEQEEQSPGGRLSDVPSNELAEIGSPIIDDQRPRKRQHWMTNYVSVDELYDDEIIAYRALFAYSYPIVFNDVVKNLKWSKAMDAEIEAIKKN</sequence>
<reference evidence="4" key="1">
    <citation type="journal article" date="2020" name="Plant J.">
        <title>Transposons played a major role in the diversification between the closely related almond and peach genomes: results from the almond genome sequence.</title>
        <authorList>
            <person name="Alioto T."/>
            <person name="Alexiou K.G."/>
            <person name="Bardil A."/>
            <person name="Barteri F."/>
            <person name="Castanera R."/>
            <person name="Cruz F."/>
            <person name="Dhingra A."/>
            <person name="Duval H."/>
            <person name="Fernandez I Marti A."/>
            <person name="Frias L."/>
            <person name="Galan B."/>
            <person name="Garcia J.L."/>
            <person name="Howad W."/>
            <person name="Gomez-Garrido J."/>
            <person name="Gut M."/>
            <person name="Julca I."/>
            <person name="Morata J."/>
            <person name="Puigdomenech P."/>
            <person name="Ribeca P."/>
            <person name="Rubio Cabetas M.J."/>
            <person name="Vlasova A."/>
            <person name="Wirthensohn M."/>
            <person name="Garcia-Mas J."/>
            <person name="Gabaldon T."/>
            <person name="Casacuberta J.M."/>
            <person name="Arus P."/>
        </authorList>
    </citation>
    <scope>NUCLEOTIDE SEQUENCE [LARGE SCALE GENOMIC DNA]</scope>
    <source>
        <strain evidence="4">cv. Texas</strain>
    </source>
</reference>
<accession>A0A5E4G4R0</accession>
<gene>
    <name evidence="3" type="ORF">ALMOND_2B016551</name>
</gene>
<evidence type="ECO:0000313" key="4">
    <source>
        <dbReference type="Proteomes" id="UP000327085"/>
    </source>
</evidence>
<dbReference type="EMBL" id="CABIKO010000347">
    <property type="protein sequence ID" value="VVA34706.1"/>
    <property type="molecule type" value="Genomic_DNA"/>
</dbReference>
<dbReference type="InParanoid" id="A0A5E4G4R0"/>
<evidence type="ECO:0000259" key="2">
    <source>
        <dbReference type="Pfam" id="PF22936"/>
    </source>
</evidence>
<name>A0A5E4G4R0_PRUDU</name>
<organism evidence="3 4">
    <name type="scientific">Prunus dulcis</name>
    <name type="common">Almond</name>
    <name type="synonym">Amygdalus dulcis</name>
    <dbReference type="NCBI Taxonomy" id="3755"/>
    <lineage>
        <taxon>Eukaryota</taxon>
        <taxon>Viridiplantae</taxon>
        <taxon>Streptophyta</taxon>
        <taxon>Embryophyta</taxon>
        <taxon>Tracheophyta</taxon>
        <taxon>Spermatophyta</taxon>
        <taxon>Magnoliopsida</taxon>
        <taxon>eudicotyledons</taxon>
        <taxon>Gunneridae</taxon>
        <taxon>Pentapetalae</taxon>
        <taxon>rosids</taxon>
        <taxon>fabids</taxon>
        <taxon>Rosales</taxon>
        <taxon>Rosaceae</taxon>
        <taxon>Amygdaloideae</taxon>
        <taxon>Amygdaleae</taxon>
        <taxon>Prunus</taxon>
    </lineage>
</organism>
<evidence type="ECO:0000313" key="3">
    <source>
        <dbReference type="EMBL" id="VVA34706.1"/>
    </source>
</evidence>
<protein>
    <submittedName>
        <fullName evidence="3">PREDICTED: Retrovirus-related Pol poly from transposon</fullName>
    </submittedName>
</protein>
<dbReference type="InterPro" id="IPR054722">
    <property type="entry name" value="PolX-like_BBD"/>
</dbReference>
<feature type="domain" description="Retrovirus-related Pol polyprotein from transposon TNT 1-94-like beta-barrel" evidence="2">
    <location>
        <begin position="209"/>
        <end position="276"/>
    </location>
</feature>
<proteinExistence type="predicted"/>
<evidence type="ECO:0000256" key="1">
    <source>
        <dbReference type="SAM" id="MobiDB-lite"/>
    </source>
</evidence>
<dbReference type="Gramene" id="VVA34706">
    <property type="protein sequence ID" value="VVA34706"/>
    <property type="gene ID" value="Prudul26B016551"/>
</dbReference>
<dbReference type="Proteomes" id="UP000327085">
    <property type="component" value="Chromosome 4"/>
</dbReference>